<evidence type="ECO:0000259" key="8">
    <source>
        <dbReference type="PROSITE" id="PS50850"/>
    </source>
</evidence>
<keyword evidence="4 7" id="KW-1133">Transmembrane helix</keyword>
<evidence type="ECO:0000256" key="6">
    <source>
        <dbReference type="SAM" id="MobiDB-lite"/>
    </source>
</evidence>
<dbReference type="GO" id="GO:0022857">
    <property type="term" value="F:transmembrane transporter activity"/>
    <property type="evidence" value="ECO:0007669"/>
    <property type="project" value="InterPro"/>
</dbReference>
<feature type="transmembrane region" description="Helical" evidence="7">
    <location>
        <begin position="310"/>
        <end position="331"/>
    </location>
</feature>
<dbReference type="OrthoDB" id="5296287at2759"/>
<dbReference type="PROSITE" id="PS50850">
    <property type="entry name" value="MFS"/>
    <property type="match status" value="1"/>
</dbReference>
<dbReference type="PANTHER" id="PTHR23502:SF68">
    <property type="entry name" value="MULTIDRUG TRANSPORTER, PUTATIVE (AFU_ORTHOLOGUE AFUA_3G01120)-RELATED"/>
    <property type="match status" value="1"/>
</dbReference>
<feature type="transmembrane region" description="Helical" evidence="7">
    <location>
        <begin position="108"/>
        <end position="131"/>
    </location>
</feature>
<accession>A0A6A5K0B5</accession>
<feature type="region of interest" description="Disordered" evidence="6">
    <location>
        <begin position="6"/>
        <end position="32"/>
    </location>
</feature>
<feature type="transmembrane region" description="Helical" evidence="7">
    <location>
        <begin position="41"/>
        <end position="60"/>
    </location>
</feature>
<feature type="transmembrane region" description="Helical" evidence="7">
    <location>
        <begin position="137"/>
        <end position="158"/>
    </location>
</feature>
<feature type="transmembrane region" description="Helical" evidence="7">
    <location>
        <begin position="72"/>
        <end position="96"/>
    </location>
</feature>
<evidence type="ECO:0000313" key="9">
    <source>
        <dbReference type="EMBL" id="KAF1831015.1"/>
    </source>
</evidence>
<keyword evidence="3 7" id="KW-0812">Transmembrane</keyword>
<feature type="domain" description="Major facilitator superfamily (MFS) profile" evidence="8">
    <location>
        <begin position="41"/>
        <end position="472"/>
    </location>
</feature>
<evidence type="ECO:0000256" key="5">
    <source>
        <dbReference type="ARBA" id="ARBA00023136"/>
    </source>
</evidence>
<reference evidence="9" key="1">
    <citation type="submission" date="2020-01" db="EMBL/GenBank/DDBJ databases">
        <authorList>
            <consortium name="DOE Joint Genome Institute"/>
            <person name="Haridas S."/>
            <person name="Albert R."/>
            <person name="Binder M."/>
            <person name="Bloem J."/>
            <person name="Labutti K."/>
            <person name="Salamov A."/>
            <person name="Andreopoulos B."/>
            <person name="Baker S.E."/>
            <person name="Barry K."/>
            <person name="Bills G."/>
            <person name="Bluhm B.H."/>
            <person name="Cannon C."/>
            <person name="Castanera R."/>
            <person name="Culley D.E."/>
            <person name="Daum C."/>
            <person name="Ezra D."/>
            <person name="Gonzalez J.B."/>
            <person name="Henrissat B."/>
            <person name="Kuo A."/>
            <person name="Liang C."/>
            <person name="Lipzen A."/>
            <person name="Lutzoni F."/>
            <person name="Magnuson J."/>
            <person name="Mondo S."/>
            <person name="Nolan M."/>
            <person name="Ohm R."/>
            <person name="Pangilinan J."/>
            <person name="Park H.-J."/>
            <person name="Ramirez L."/>
            <person name="Alfaro M."/>
            <person name="Sun H."/>
            <person name="Tritt A."/>
            <person name="Yoshinaga Y."/>
            <person name="Zwiers L.-H."/>
            <person name="Turgeon B.G."/>
            <person name="Goodwin S.B."/>
            <person name="Spatafora J.W."/>
            <person name="Crous P.W."/>
            <person name="Grigoriev I.V."/>
        </authorList>
    </citation>
    <scope>NUCLEOTIDE SEQUENCE</scope>
    <source>
        <strain evidence="9">P77</strain>
    </source>
</reference>
<evidence type="ECO:0000256" key="3">
    <source>
        <dbReference type="ARBA" id="ARBA00022692"/>
    </source>
</evidence>
<dbReference type="InterPro" id="IPR036259">
    <property type="entry name" value="MFS_trans_sf"/>
</dbReference>
<dbReference type="GO" id="GO:0016020">
    <property type="term" value="C:membrane"/>
    <property type="evidence" value="ECO:0007669"/>
    <property type="project" value="UniProtKB-SubCell"/>
</dbReference>
<feature type="transmembrane region" description="Helical" evidence="7">
    <location>
        <begin position="165"/>
        <end position="184"/>
    </location>
</feature>
<comment type="similarity">
    <text evidence="2">Belongs to the major facilitator superfamily.</text>
</comment>
<dbReference type="InterPro" id="IPR020846">
    <property type="entry name" value="MFS_dom"/>
</dbReference>
<evidence type="ECO:0000256" key="2">
    <source>
        <dbReference type="ARBA" id="ARBA00008335"/>
    </source>
</evidence>
<feature type="transmembrane region" description="Helical" evidence="7">
    <location>
        <begin position="438"/>
        <end position="458"/>
    </location>
</feature>
<dbReference type="PANTHER" id="PTHR23502">
    <property type="entry name" value="MAJOR FACILITATOR SUPERFAMILY"/>
    <property type="match status" value="1"/>
</dbReference>
<keyword evidence="10" id="KW-1185">Reference proteome</keyword>
<feature type="transmembrane region" description="Helical" evidence="7">
    <location>
        <begin position="196"/>
        <end position="216"/>
    </location>
</feature>
<evidence type="ECO:0000313" key="10">
    <source>
        <dbReference type="Proteomes" id="UP000800040"/>
    </source>
</evidence>
<gene>
    <name evidence="9" type="ORF">BDW02DRAFT_641747</name>
</gene>
<evidence type="ECO:0000256" key="7">
    <source>
        <dbReference type="SAM" id="Phobius"/>
    </source>
</evidence>
<evidence type="ECO:0000256" key="1">
    <source>
        <dbReference type="ARBA" id="ARBA00004141"/>
    </source>
</evidence>
<dbReference type="AlphaFoldDB" id="A0A6A5K0B5"/>
<dbReference type="SUPFAM" id="SSF103473">
    <property type="entry name" value="MFS general substrate transporter"/>
    <property type="match status" value="1"/>
</dbReference>
<feature type="transmembrane region" description="Helical" evidence="7">
    <location>
        <begin position="266"/>
        <end position="290"/>
    </location>
</feature>
<evidence type="ECO:0000256" key="4">
    <source>
        <dbReference type="ARBA" id="ARBA00022989"/>
    </source>
</evidence>
<sequence length="472" mass="50942">MELELLGADRSAPKNADTVTWDGPNDPQNPRNWSKSFKMTNVLLVGLSILCTNFATTMFAPAAPQLAEEFNVYSSILVTLTVTIPSLGAATGPLLFAPLSELVGRVWIYRITIVLFIAFAVGLAQSTGIAMFLVFRFLDGVCLTSFLTCGAGTIADLFEKDDRGAASAVFALAPLLGPVLGPVAGGFVAESLNWRWVFYIILMLTGAIAIPVTLVMRESMESIVLGRKAARLRKETGNPKLRSAVARDLPARQIIGRAFSRPLRMLIFSPIVLLLGLYLAFVFGLTFLLLATFSQVFEETYGFGPANAGLAYLGLGVGCLIGTLVFGKLSNSVAKKNTNPEHRMILMMLGGPFVPLSLFWYGWTAEYQVHWIVPIIGTGFIGIGIVFVTASGQLYMIDTFESEASASAMAAITLVRNGAGAFLPLAAPPLYDSLGLGWGNSVLGFISLTFVPIAFLFYKYGGFLREKYAFQV</sequence>
<comment type="subcellular location">
    <subcellularLocation>
        <location evidence="1">Membrane</location>
        <topology evidence="1">Multi-pass membrane protein</topology>
    </subcellularLocation>
</comment>
<dbReference type="Gene3D" id="1.20.1250.20">
    <property type="entry name" value="MFS general substrate transporter like domains"/>
    <property type="match status" value="1"/>
</dbReference>
<feature type="transmembrane region" description="Helical" evidence="7">
    <location>
        <begin position="343"/>
        <end position="363"/>
    </location>
</feature>
<keyword evidence="5 7" id="KW-0472">Membrane</keyword>
<name>A0A6A5K0B5_9PLEO</name>
<feature type="transmembrane region" description="Helical" evidence="7">
    <location>
        <begin position="404"/>
        <end position="426"/>
    </location>
</feature>
<dbReference type="FunFam" id="1.20.1250.20:FF:000082">
    <property type="entry name" value="MFS multidrug transporter, putative"/>
    <property type="match status" value="1"/>
</dbReference>
<dbReference type="EMBL" id="ML975376">
    <property type="protein sequence ID" value="KAF1831015.1"/>
    <property type="molecule type" value="Genomic_DNA"/>
</dbReference>
<dbReference type="Proteomes" id="UP000800040">
    <property type="component" value="Unassembled WGS sequence"/>
</dbReference>
<feature type="transmembrane region" description="Helical" evidence="7">
    <location>
        <begin position="369"/>
        <end position="392"/>
    </location>
</feature>
<protein>
    <submittedName>
        <fullName evidence="9">MFS general substrate transporter</fullName>
    </submittedName>
</protein>
<organism evidence="9 10">
    <name type="scientific">Decorospora gaudefroyi</name>
    <dbReference type="NCBI Taxonomy" id="184978"/>
    <lineage>
        <taxon>Eukaryota</taxon>
        <taxon>Fungi</taxon>
        <taxon>Dikarya</taxon>
        <taxon>Ascomycota</taxon>
        <taxon>Pezizomycotina</taxon>
        <taxon>Dothideomycetes</taxon>
        <taxon>Pleosporomycetidae</taxon>
        <taxon>Pleosporales</taxon>
        <taxon>Pleosporineae</taxon>
        <taxon>Pleosporaceae</taxon>
        <taxon>Decorospora</taxon>
    </lineage>
</organism>
<dbReference type="InterPro" id="IPR011701">
    <property type="entry name" value="MFS"/>
</dbReference>
<proteinExistence type="inferred from homology"/>
<dbReference type="CDD" id="cd17323">
    <property type="entry name" value="MFS_Tpo1_MDR_like"/>
    <property type="match status" value="1"/>
</dbReference>
<dbReference type="Pfam" id="PF07690">
    <property type="entry name" value="MFS_1"/>
    <property type="match status" value="1"/>
</dbReference>